<evidence type="ECO:0000313" key="4">
    <source>
        <dbReference type="EMBL" id="KEZ45123.1"/>
    </source>
</evidence>
<feature type="domain" description="Chromo" evidence="3">
    <location>
        <begin position="462"/>
        <end position="522"/>
    </location>
</feature>
<dbReference type="InterPro" id="IPR016197">
    <property type="entry name" value="Chromo-like_dom_sf"/>
</dbReference>
<dbReference type="PROSITE" id="PS50013">
    <property type="entry name" value="CHROMO_2"/>
    <property type="match status" value="2"/>
</dbReference>
<dbReference type="VEuPathDB" id="FungiDB:SAPIO_CDS2559"/>
<dbReference type="OrthoDB" id="433924at2759"/>
<evidence type="ECO:0000256" key="2">
    <source>
        <dbReference type="SAM" id="MobiDB-lite"/>
    </source>
</evidence>
<feature type="region of interest" description="Disordered" evidence="2">
    <location>
        <begin position="178"/>
        <end position="354"/>
    </location>
</feature>
<feature type="region of interest" description="Disordered" evidence="2">
    <location>
        <begin position="515"/>
        <end position="550"/>
    </location>
</feature>
<gene>
    <name evidence="4" type="ORF">SAPIO_CDS2559</name>
</gene>
<feature type="compositionally biased region" description="Low complexity" evidence="2">
    <location>
        <begin position="53"/>
        <end position="64"/>
    </location>
</feature>
<feature type="domain" description="Chromo" evidence="3">
    <location>
        <begin position="389"/>
        <end position="456"/>
    </location>
</feature>
<keyword evidence="5" id="KW-1185">Reference proteome</keyword>
<comment type="caution">
    <text evidence="4">The sequence shown here is derived from an EMBL/GenBank/DDBJ whole genome shotgun (WGS) entry which is preliminary data.</text>
</comment>
<feature type="compositionally biased region" description="Basic residues" evidence="2">
    <location>
        <begin position="526"/>
        <end position="538"/>
    </location>
</feature>
<dbReference type="SUPFAM" id="SSF54160">
    <property type="entry name" value="Chromo domain-like"/>
    <property type="match status" value="2"/>
</dbReference>
<dbReference type="GeneID" id="27721631"/>
<dbReference type="AlphaFoldDB" id="A0A084GCR1"/>
<dbReference type="InterPro" id="IPR000953">
    <property type="entry name" value="Chromo/chromo_shadow_dom"/>
</dbReference>
<sequence length="550" mass="60498">MFPTAQPSSPTTNTPKQTPGLRQKTLRWFSDRNPSSTPNQHQQNQQRPPPRQQDPAPILSQPQQPQSPPSRVRQRRPLPSSASATASPNPPKTEDSIIATPPKPKSFITALRAPQSEPRPPRPGSSTTSETLNKGRSITVVPSQVPKTRHSMATATAMGASIVSRPSLPTKKKVDIVDQGKPLIFDPVADEYDVGDDDDKNNFDEEASPEDEIQAQLSISDAEEEYHEEGENRDEDETESEDGEIEAEIDVEGDGYEDEDEDEQMESDGEGQERPSSPVSGNGEPSVWSPPFSPQVQVKTQPLPRSATRRARSSSLQNPPSSAVRRTFRHSSPILDVDEEAEEATQGKGESSVVKTNGTKLSIITSTTTATAGASQKGNADQDAGPRRFNIDTILDHRPSPDDPNLFELLVRWDLPEGENDEDTETWEPEDVIHRDAPRALFAYWRRVEGGREGQMEDSDLWYISHVKQHRVSSSTNKVDLQVSWVGSPQATWEPEANVIESAPDAVAEYWEKKGGRDKVIAAKSNSKKRGPGGRRGGRGGGAQKRARRS</sequence>
<dbReference type="EMBL" id="JOWA01000086">
    <property type="protein sequence ID" value="KEZ45123.1"/>
    <property type="molecule type" value="Genomic_DNA"/>
</dbReference>
<dbReference type="CDD" id="cd00024">
    <property type="entry name" value="CD_CSD"/>
    <property type="match status" value="1"/>
</dbReference>
<comment type="subunit">
    <text evidence="1">Component of the NuA4 histone acetyltransferase complex.</text>
</comment>
<feature type="region of interest" description="Disordered" evidence="2">
    <location>
        <begin position="368"/>
        <end position="387"/>
    </location>
</feature>
<feature type="compositionally biased region" description="Low complexity" evidence="2">
    <location>
        <begin position="77"/>
        <end position="87"/>
    </location>
</feature>
<dbReference type="Proteomes" id="UP000028545">
    <property type="component" value="Unassembled WGS sequence"/>
</dbReference>
<protein>
    <recommendedName>
        <fullName evidence="3">Chromo domain-containing protein</fullName>
    </recommendedName>
</protein>
<proteinExistence type="predicted"/>
<reference evidence="4 5" key="1">
    <citation type="journal article" date="2014" name="Genome Announc.">
        <title>Draft genome sequence of the pathogenic fungus Scedosporium apiospermum.</title>
        <authorList>
            <person name="Vandeputte P."/>
            <person name="Ghamrawi S."/>
            <person name="Rechenmann M."/>
            <person name="Iltis A."/>
            <person name="Giraud S."/>
            <person name="Fleury M."/>
            <person name="Thornton C."/>
            <person name="Delhaes L."/>
            <person name="Meyer W."/>
            <person name="Papon N."/>
            <person name="Bouchara J.P."/>
        </authorList>
    </citation>
    <scope>NUCLEOTIDE SEQUENCE [LARGE SCALE GENOMIC DNA]</scope>
    <source>
        <strain evidence="4 5">IHEM 14462</strain>
    </source>
</reference>
<feature type="region of interest" description="Disordered" evidence="2">
    <location>
        <begin position="1"/>
        <end position="139"/>
    </location>
</feature>
<evidence type="ECO:0000259" key="3">
    <source>
        <dbReference type="PROSITE" id="PS50013"/>
    </source>
</evidence>
<dbReference type="SMART" id="SM00298">
    <property type="entry name" value="CHROMO"/>
    <property type="match status" value="2"/>
</dbReference>
<feature type="compositionally biased region" description="Polar residues" evidence="2">
    <location>
        <begin position="1"/>
        <end position="17"/>
    </location>
</feature>
<dbReference type="RefSeq" id="XP_016644922.1">
    <property type="nucleotide sequence ID" value="XM_016785546.1"/>
</dbReference>
<feature type="compositionally biased region" description="Acidic residues" evidence="2">
    <location>
        <begin position="221"/>
        <end position="270"/>
    </location>
</feature>
<dbReference type="KEGG" id="sapo:SAPIO_CDS2559"/>
<dbReference type="GO" id="GO:0006338">
    <property type="term" value="P:chromatin remodeling"/>
    <property type="evidence" value="ECO:0007669"/>
    <property type="project" value="UniProtKB-ARBA"/>
</dbReference>
<name>A0A084GCR1_PSEDA</name>
<evidence type="ECO:0000256" key="1">
    <source>
        <dbReference type="ARBA" id="ARBA00011353"/>
    </source>
</evidence>
<organism evidence="4 5">
    <name type="scientific">Pseudallescheria apiosperma</name>
    <name type="common">Scedosporium apiospermum</name>
    <dbReference type="NCBI Taxonomy" id="563466"/>
    <lineage>
        <taxon>Eukaryota</taxon>
        <taxon>Fungi</taxon>
        <taxon>Dikarya</taxon>
        <taxon>Ascomycota</taxon>
        <taxon>Pezizomycotina</taxon>
        <taxon>Sordariomycetes</taxon>
        <taxon>Hypocreomycetidae</taxon>
        <taxon>Microascales</taxon>
        <taxon>Microascaceae</taxon>
        <taxon>Scedosporium</taxon>
    </lineage>
</organism>
<accession>A0A084GCR1</accession>
<dbReference type="HOGENOM" id="CLU_495359_0_0_1"/>
<feature type="compositionally biased region" description="Low complexity" evidence="2">
    <location>
        <begin position="34"/>
        <end position="46"/>
    </location>
</feature>
<dbReference type="Gene3D" id="2.40.50.40">
    <property type="match status" value="2"/>
</dbReference>
<evidence type="ECO:0000313" key="5">
    <source>
        <dbReference type="Proteomes" id="UP000028545"/>
    </source>
</evidence>
<feature type="compositionally biased region" description="Acidic residues" evidence="2">
    <location>
        <begin position="188"/>
        <end position="213"/>
    </location>
</feature>